<organism evidence="14 15">
    <name type="scientific">Spodoptera litura</name>
    <name type="common">Asian cotton leafworm</name>
    <dbReference type="NCBI Taxonomy" id="69820"/>
    <lineage>
        <taxon>Eukaryota</taxon>
        <taxon>Metazoa</taxon>
        <taxon>Ecdysozoa</taxon>
        <taxon>Arthropoda</taxon>
        <taxon>Hexapoda</taxon>
        <taxon>Insecta</taxon>
        <taxon>Pterygota</taxon>
        <taxon>Neoptera</taxon>
        <taxon>Endopterygota</taxon>
        <taxon>Lepidoptera</taxon>
        <taxon>Glossata</taxon>
        <taxon>Ditrysia</taxon>
        <taxon>Noctuoidea</taxon>
        <taxon>Noctuidae</taxon>
        <taxon>Amphipyrinae</taxon>
        <taxon>Spodoptera</taxon>
    </lineage>
</organism>
<keyword evidence="9 13" id="KW-0472">Membrane</keyword>
<dbReference type="OrthoDB" id="6502088at2759"/>
<protein>
    <submittedName>
        <fullName evidence="15">Sodium channel protein Nach-like</fullName>
    </submittedName>
</protein>
<evidence type="ECO:0000256" key="5">
    <source>
        <dbReference type="ARBA" id="ARBA00022692"/>
    </source>
</evidence>
<accession>A0A9J7EP58</accession>
<feature type="transmembrane region" description="Helical" evidence="13">
    <location>
        <begin position="126"/>
        <end position="146"/>
    </location>
</feature>
<comment type="subcellular location">
    <subcellularLocation>
        <location evidence="1">Membrane</location>
        <topology evidence="1">Multi-pass membrane protein</topology>
    </subcellularLocation>
</comment>
<evidence type="ECO:0000256" key="1">
    <source>
        <dbReference type="ARBA" id="ARBA00004141"/>
    </source>
</evidence>
<evidence type="ECO:0000313" key="15">
    <source>
        <dbReference type="RefSeq" id="XP_022834496.1"/>
    </source>
</evidence>
<dbReference type="Proteomes" id="UP000301870">
    <property type="component" value="Unplaced"/>
</dbReference>
<evidence type="ECO:0000256" key="12">
    <source>
        <dbReference type="RuleBase" id="RU000679"/>
    </source>
</evidence>
<dbReference type="InterPro" id="IPR001873">
    <property type="entry name" value="ENaC"/>
</dbReference>
<keyword evidence="8 12" id="KW-0406">Ion transport</keyword>
<dbReference type="RefSeq" id="XP_022834496.1">
    <property type="nucleotide sequence ID" value="XM_022978728.1"/>
</dbReference>
<sequence length="487" mass="57092">MERQKRSIAAKANMLARRFARCSNAVRITLFVAYCQAFYTCYLWKNYTQRTYHALRVQYNNAFRAMLNLPWRCSASGMFAENRVDDFYAVMRKRAASFMNRIRNTDNIIVQAVYDCCKFDICDICFWAVNMISVLAMSFSITYFLYNRFEVMPTRITIENQFEPINSLPYPAITMCTPNQITQSALEYFNTTLIEGNRTELETYLPLVLGFYEFASPTNWTANLLKKFQDLLEMNRFTIPDLLSRAPQKCENFLKRCYLEGKQYNCSDLFKPILTTHGHCCSFNNIYMFNGKMNVKNRNFVNRYVRATGFTKALIVVIDYDEADVMNATLLYGGSTLVMYTDWSEFPSDDELFIHDNYGESFHILSATYTYCSEEVKSLPLWSRNCFFDNEYHLENFWYYRKSDCTHLCYANAVKKRCNCTPVFIPHIKRNPCKLVNIPCVIAVRWNTSKWLTSENCPCLRDCESRKYRGDVNLGNFRAAPYVVNNP</sequence>
<dbReference type="PANTHER" id="PTHR11690">
    <property type="entry name" value="AMILORIDE-SENSITIVE SODIUM CHANNEL-RELATED"/>
    <property type="match status" value="1"/>
</dbReference>
<keyword evidence="4 12" id="KW-0894">Sodium channel</keyword>
<keyword evidence="7" id="KW-0915">Sodium</keyword>
<reference evidence="15" key="1">
    <citation type="submission" date="2025-08" db="UniProtKB">
        <authorList>
            <consortium name="RefSeq"/>
        </authorList>
    </citation>
    <scope>IDENTIFICATION</scope>
    <source>
        <strain evidence="15">Ishihara</strain>
        <tissue evidence="15">Whole body</tissue>
    </source>
</reference>
<evidence type="ECO:0000313" key="14">
    <source>
        <dbReference type="Proteomes" id="UP000301870"/>
    </source>
</evidence>
<keyword evidence="14" id="KW-1185">Reference proteome</keyword>
<evidence type="ECO:0000256" key="13">
    <source>
        <dbReference type="SAM" id="Phobius"/>
    </source>
</evidence>
<dbReference type="GeneID" id="111362163"/>
<keyword evidence="11 12" id="KW-0407">Ion channel</keyword>
<keyword evidence="3 12" id="KW-0813">Transport</keyword>
<evidence type="ECO:0000256" key="11">
    <source>
        <dbReference type="ARBA" id="ARBA00023303"/>
    </source>
</evidence>
<keyword evidence="5 12" id="KW-0812">Transmembrane</keyword>
<name>A0A9J7EP58_SPOLT</name>
<evidence type="ECO:0000256" key="7">
    <source>
        <dbReference type="ARBA" id="ARBA00023053"/>
    </source>
</evidence>
<keyword evidence="6 13" id="KW-1133">Transmembrane helix</keyword>
<gene>
    <name evidence="15" type="primary">LOC111362163</name>
</gene>
<evidence type="ECO:0000256" key="8">
    <source>
        <dbReference type="ARBA" id="ARBA00023065"/>
    </source>
</evidence>
<keyword evidence="10 12" id="KW-0739">Sodium transport</keyword>
<evidence type="ECO:0000256" key="2">
    <source>
        <dbReference type="ARBA" id="ARBA00007193"/>
    </source>
</evidence>
<evidence type="ECO:0000256" key="3">
    <source>
        <dbReference type="ARBA" id="ARBA00022448"/>
    </source>
</evidence>
<evidence type="ECO:0000256" key="4">
    <source>
        <dbReference type="ARBA" id="ARBA00022461"/>
    </source>
</evidence>
<dbReference type="GO" id="GO:0005886">
    <property type="term" value="C:plasma membrane"/>
    <property type="evidence" value="ECO:0007669"/>
    <property type="project" value="TreeGrafter"/>
</dbReference>
<evidence type="ECO:0000256" key="10">
    <source>
        <dbReference type="ARBA" id="ARBA00023201"/>
    </source>
</evidence>
<dbReference type="GO" id="GO:0015280">
    <property type="term" value="F:ligand-gated sodium channel activity"/>
    <property type="evidence" value="ECO:0007669"/>
    <property type="project" value="TreeGrafter"/>
</dbReference>
<evidence type="ECO:0000256" key="6">
    <source>
        <dbReference type="ARBA" id="ARBA00022989"/>
    </source>
</evidence>
<dbReference type="KEGG" id="sliu:111362163"/>
<dbReference type="Gene3D" id="2.60.470.10">
    <property type="entry name" value="Acid-sensing ion channels like domains"/>
    <property type="match status" value="1"/>
</dbReference>
<dbReference type="Pfam" id="PF00858">
    <property type="entry name" value="ASC"/>
    <property type="match status" value="1"/>
</dbReference>
<proteinExistence type="inferred from homology"/>
<dbReference type="PANTHER" id="PTHR11690:SF288">
    <property type="entry name" value="AMILORIDE-SENSITIVE NA+ CHANNEL-RELATED"/>
    <property type="match status" value="1"/>
</dbReference>
<comment type="similarity">
    <text evidence="2 12">Belongs to the amiloride-sensitive sodium channel (TC 1.A.6) family.</text>
</comment>
<evidence type="ECO:0000256" key="9">
    <source>
        <dbReference type="ARBA" id="ARBA00023136"/>
    </source>
</evidence>
<dbReference type="AlphaFoldDB" id="A0A9J7EP58"/>